<gene>
    <name evidence="2" type="ORF">SAMN05421666_0993</name>
</gene>
<evidence type="ECO:0000313" key="2">
    <source>
        <dbReference type="EMBL" id="SIR99081.1"/>
    </source>
</evidence>
<dbReference type="EMBL" id="FTNV01000001">
    <property type="protein sequence ID" value="SIR99081.1"/>
    <property type="molecule type" value="Genomic_DNA"/>
</dbReference>
<evidence type="ECO:0000256" key="1">
    <source>
        <dbReference type="SAM" id="Phobius"/>
    </source>
</evidence>
<dbReference type="AlphaFoldDB" id="A0A1N7FFG9"/>
<feature type="transmembrane region" description="Helical" evidence="1">
    <location>
        <begin position="15"/>
        <end position="36"/>
    </location>
</feature>
<keyword evidence="1" id="KW-1133">Transmembrane helix</keyword>
<dbReference type="RefSeq" id="WP_076531490.1">
    <property type="nucleotide sequence ID" value="NZ_CANNEL010000001.1"/>
</dbReference>
<feature type="transmembrane region" description="Helical" evidence="1">
    <location>
        <begin position="48"/>
        <end position="66"/>
    </location>
</feature>
<evidence type="ECO:0000313" key="3">
    <source>
        <dbReference type="Proteomes" id="UP000186019"/>
    </source>
</evidence>
<dbReference type="Proteomes" id="UP000186019">
    <property type="component" value="Unassembled WGS sequence"/>
</dbReference>
<reference evidence="2 3" key="1">
    <citation type="submission" date="2017-01" db="EMBL/GenBank/DDBJ databases">
        <authorList>
            <person name="Mah S.A."/>
            <person name="Swanson W.J."/>
            <person name="Moy G.W."/>
            <person name="Vacquier V.D."/>
        </authorList>
    </citation>
    <scope>NUCLEOTIDE SEQUENCE [LARGE SCALE GENOMIC DNA]</scope>
    <source>
        <strain evidence="2 3">DSM 29590</strain>
    </source>
</reference>
<sequence>MELENYTFMQFIPTYFLWFGGAAVTIFTGLYGIRASQPKAFTKLQKDVLPIGFVIMIGLMALMLLGERLNLGLNASILKDLPLDQNAGQFQKDRVETLYEQNRRTSLLIDLLLFGLMALAITAYAMDFIEWLLIDEDEEERKENGQPKD</sequence>
<keyword evidence="1" id="KW-0812">Transmembrane</keyword>
<protein>
    <submittedName>
        <fullName evidence="2">Uncharacterized protein</fullName>
    </submittedName>
</protein>
<name>A0A1N7FFG9_9RHOB</name>
<keyword evidence="1" id="KW-0472">Membrane</keyword>
<organism evidence="2 3">
    <name type="scientific">Roseovarius nanhaiticus</name>
    <dbReference type="NCBI Taxonomy" id="573024"/>
    <lineage>
        <taxon>Bacteria</taxon>
        <taxon>Pseudomonadati</taxon>
        <taxon>Pseudomonadota</taxon>
        <taxon>Alphaproteobacteria</taxon>
        <taxon>Rhodobacterales</taxon>
        <taxon>Roseobacteraceae</taxon>
        <taxon>Roseovarius</taxon>
    </lineage>
</organism>
<feature type="transmembrane region" description="Helical" evidence="1">
    <location>
        <begin position="111"/>
        <end position="134"/>
    </location>
</feature>
<accession>A0A1N7FFG9</accession>
<proteinExistence type="predicted"/>
<keyword evidence="3" id="KW-1185">Reference proteome</keyword>